<evidence type="ECO:0000256" key="5">
    <source>
        <dbReference type="ARBA" id="ARBA00022840"/>
    </source>
</evidence>
<evidence type="ECO:0000256" key="9">
    <source>
        <dbReference type="ARBA" id="ARBA00049929"/>
    </source>
</evidence>
<dbReference type="GO" id="GO:0005737">
    <property type="term" value="C:cytoplasm"/>
    <property type="evidence" value="ECO:0007669"/>
    <property type="project" value="TreeGrafter"/>
</dbReference>
<dbReference type="PROSITE" id="PS00178">
    <property type="entry name" value="AA_TRNA_LIGASE_I"/>
    <property type="match status" value="1"/>
</dbReference>
<evidence type="ECO:0000256" key="2">
    <source>
        <dbReference type="ARBA" id="ARBA00013161"/>
    </source>
</evidence>
<evidence type="ECO:0000256" key="1">
    <source>
        <dbReference type="ARBA" id="ARBA00005594"/>
    </source>
</evidence>
<organism evidence="11 12">
    <name type="scientific">Artemia franciscana</name>
    <name type="common">Brine shrimp</name>
    <name type="synonym">Artemia sanfranciscana</name>
    <dbReference type="NCBI Taxonomy" id="6661"/>
    <lineage>
        <taxon>Eukaryota</taxon>
        <taxon>Metazoa</taxon>
        <taxon>Ecdysozoa</taxon>
        <taxon>Arthropoda</taxon>
        <taxon>Crustacea</taxon>
        <taxon>Branchiopoda</taxon>
        <taxon>Anostraca</taxon>
        <taxon>Artemiidae</taxon>
        <taxon>Artemia</taxon>
    </lineage>
</organism>
<comment type="caution">
    <text evidence="11">The sequence shown here is derived from an EMBL/GenBank/DDBJ whole genome shotgun (WGS) entry which is preliminary data.</text>
</comment>
<dbReference type="InterPro" id="IPR002306">
    <property type="entry name" value="Trp-tRNA-ligase"/>
</dbReference>
<evidence type="ECO:0000256" key="10">
    <source>
        <dbReference type="RuleBase" id="RU363036"/>
    </source>
</evidence>
<sequence length="476" mass="55012">MASETDALDTSIGKPLVAADQNGQNAVEDFVDPWNVPTSSMKGVDYDKLIKKFGCSAIDDSLIERFKRVAKVEEVHPLLRRGVFFSHRDLHVILDCVEKGQKFYLYTGRGPSSDAMHLGHLIPFLFTKWLQEVFDVPLIIQITDDEKYYWKHLNLKEVKEMAVKNIKDIIAICFHPDKTFIFRNFEYMGHLHKRQFPNLRKGPRCDSELGPQTRKAHGLVVRKASNTLWLFNHSLRHLDIHSKISAYTSYVRPQLENATVIWSPYLKKDIDRIERVQKRFLKGLEGFRNLPGAVFFVGIPSNFQRQNNVPCLIPCGIDQDPYFRMTRDVAPRLKFLKPALVHSKFFPALQGANSKMSASDPNSAIFLTDTHEEIKEKINKYAYSGDRDTVKEHQEKGGDCSVDIAFQYLTYFEENDEELEKIRQIYSSGEMFSGQIKEILIKKLTRVVLDHQTKKKSITEDIVRGFMTPRQLVFDF</sequence>
<keyword evidence="5 10" id="KW-0067">ATP-binding</keyword>
<evidence type="ECO:0000256" key="7">
    <source>
        <dbReference type="ARBA" id="ARBA00023146"/>
    </source>
</evidence>
<evidence type="ECO:0000256" key="6">
    <source>
        <dbReference type="ARBA" id="ARBA00022917"/>
    </source>
</evidence>
<dbReference type="Gene3D" id="3.40.50.620">
    <property type="entry name" value="HUPs"/>
    <property type="match status" value="2"/>
</dbReference>
<accession>A0AA88HD59</accession>
<proteinExistence type="inferred from homology"/>
<keyword evidence="3 10" id="KW-0436">Ligase</keyword>
<dbReference type="PANTHER" id="PTHR10055">
    <property type="entry name" value="TRYPTOPHANYL-TRNA SYNTHETASE"/>
    <property type="match status" value="1"/>
</dbReference>
<dbReference type="Pfam" id="PF00579">
    <property type="entry name" value="tRNA-synt_1b"/>
    <property type="match status" value="2"/>
</dbReference>
<reference evidence="11" key="1">
    <citation type="submission" date="2023-07" db="EMBL/GenBank/DDBJ databases">
        <title>Chromosome-level genome assembly of Artemia franciscana.</title>
        <authorList>
            <person name="Jo E."/>
        </authorList>
    </citation>
    <scope>NUCLEOTIDE SEQUENCE</scope>
    <source>
        <tissue evidence="11">Whole body</tissue>
    </source>
</reference>
<evidence type="ECO:0000313" key="12">
    <source>
        <dbReference type="Proteomes" id="UP001187531"/>
    </source>
</evidence>
<dbReference type="EMBL" id="JAVRJZ010000021">
    <property type="protein sequence ID" value="KAK2704859.1"/>
    <property type="molecule type" value="Genomic_DNA"/>
</dbReference>
<protein>
    <recommendedName>
        <fullName evidence="2">tryptophan--tRNA ligase</fullName>
        <ecNumber evidence="2">6.1.1.2</ecNumber>
    </recommendedName>
    <alternativeName>
        <fullName evidence="8">Tryptophanyl-tRNA synthetase</fullName>
    </alternativeName>
</protein>
<dbReference type="FunFam" id="1.10.240.10:FF:000007">
    <property type="entry name" value="Tryptophan--tRNA ligase"/>
    <property type="match status" value="1"/>
</dbReference>
<dbReference type="InterPro" id="IPR014729">
    <property type="entry name" value="Rossmann-like_a/b/a_fold"/>
</dbReference>
<name>A0AA88HD59_ARTSF</name>
<keyword evidence="4 10" id="KW-0547">Nucleotide-binding</keyword>
<dbReference type="PANTHER" id="PTHR10055:SF1">
    <property type="entry name" value="TRYPTOPHAN--TRNA LIGASE, CYTOPLASMIC"/>
    <property type="match status" value="1"/>
</dbReference>
<evidence type="ECO:0000256" key="4">
    <source>
        <dbReference type="ARBA" id="ARBA00022741"/>
    </source>
</evidence>
<dbReference type="InterPro" id="IPR001412">
    <property type="entry name" value="aa-tRNA-synth_I_CS"/>
</dbReference>
<dbReference type="PRINTS" id="PR01039">
    <property type="entry name" value="TRNASYNTHTRP"/>
</dbReference>
<keyword evidence="12" id="KW-1185">Reference proteome</keyword>
<comment type="similarity">
    <text evidence="1 10">Belongs to the class-I aminoacyl-tRNA synthetase family.</text>
</comment>
<dbReference type="AlphaFoldDB" id="A0AA88HD59"/>
<dbReference type="Gene3D" id="1.10.240.10">
    <property type="entry name" value="Tyrosyl-Transfer RNA Synthetase"/>
    <property type="match status" value="1"/>
</dbReference>
<dbReference type="GO" id="GO:0006436">
    <property type="term" value="P:tryptophanyl-tRNA aminoacylation"/>
    <property type="evidence" value="ECO:0007669"/>
    <property type="project" value="InterPro"/>
</dbReference>
<keyword evidence="6 10" id="KW-0648">Protein biosynthesis</keyword>
<dbReference type="SUPFAM" id="SSF52374">
    <property type="entry name" value="Nucleotidylyl transferase"/>
    <property type="match status" value="1"/>
</dbReference>
<dbReference type="EC" id="6.1.1.2" evidence="2"/>
<dbReference type="GO" id="GO:0004830">
    <property type="term" value="F:tryptophan-tRNA ligase activity"/>
    <property type="evidence" value="ECO:0007669"/>
    <property type="project" value="UniProtKB-EC"/>
</dbReference>
<evidence type="ECO:0000313" key="11">
    <source>
        <dbReference type="EMBL" id="KAK2704859.1"/>
    </source>
</evidence>
<dbReference type="GO" id="GO:0005524">
    <property type="term" value="F:ATP binding"/>
    <property type="evidence" value="ECO:0007669"/>
    <property type="project" value="UniProtKB-KW"/>
</dbReference>
<gene>
    <name evidence="11" type="ORF">QYM36_017041</name>
</gene>
<dbReference type="InterPro" id="IPR002305">
    <property type="entry name" value="aa-tRNA-synth_Ic"/>
</dbReference>
<evidence type="ECO:0000256" key="3">
    <source>
        <dbReference type="ARBA" id="ARBA00022598"/>
    </source>
</evidence>
<comment type="catalytic activity">
    <reaction evidence="9">
        <text>tRNA(Trp) + L-tryptophan + ATP = L-tryptophyl-tRNA(Trp) + AMP + diphosphate + H(+)</text>
        <dbReference type="Rhea" id="RHEA:24080"/>
        <dbReference type="Rhea" id="RHEA-COMP:9671"/>
        <dbReference type="Rhea" id="RHEA-COMP:9705"/>
        <dbReference type="ChEBI" id="CHEBI:15378"/>
        <dbReference type="ChEBI" id="CHEBI:30616"/>
        <dbReference type="ChEBI" id="CHEBI:33019"/>
        <dbReference type="ChEBI" id="CHEBI:57912"/>
        <dbReference type="ChEBI" id="CHEBI:78442"/>
        <dbReference type="ChEBI" id="CHEBI:78535"/>
        <dbReference type="ChEBI" id="CHEBI:456215"/>
        <dbReference type="EC" id="6.1.1.2"/>
    </reaction>
</comment>
<dbReference type="Proteomes" id="UP001187531">
    <property type="component" value="Unassembled WGS sequence"/>
</dbReference>
<dbReference type="FunFam" id="3.40.50.620:FF:000654">
    <property type="entry name" value="Protein CBR-WARS-1"/>
    <property type="match status" value="1"/>
</dbReference>
<evidence type="ECO:0000256" key="8">
    <source>
        <dbReference type="ARBA" id="ARBA00030268"/>
    </source>
</evidence>
<keyword evidence="7 10" id="KW-0030">Aminoacyl-tRNA synthetase</keyword>